<gene>
    <name evidence="4" type="primary">LOC100368104</name>
</gene>
<feature type="domain" description="PH" evidence="2">
    <location>
        <begin position="261"/>
        <end position="364"/>
    </location>
</feature>
<dbReference type="SUPFAM" id="SSF50729">
    <property type="entry name" value="PH domain-like"/>
    <property type="match status" value="1"/>
</dbReference>
<feature type="compositionally biased region" description="Low complexity" evidence="1">
    <location>
        <begin position="117"/>
        <end position="128"/>
    </location>
</feature>
<evidence type="ECO:0000259" key="2">
    <source>
        <dbReference type="PROSITE" id="PS50003"/>
    </source>
</evidence>
<dbReference type="Proteomes" id="UP000694865">
    <property type="component" value="Unplaced"/>
</dbReference>
<dbReference type="SMART" id="SM00233">
    <property type="entry name" value="PH"/>
    <property type="match status" value="1"/>
</dbReference>
<dbReference type="Gene3D" id="2.30.29.30">
    <property type="entry name" value="Pleckstrin-homology domain (PH domain)/Phosphotyrosine-binding domain (PTB)"/>
    <property type="match status" value="1"/>
</dbReference>
<dbReference type="PANTHER" id="PTHR12156">
    <property type="entry name" value="PLECKSTRIN HOMOLOGY-LIKE DOMAIN, FAMILY B, MEMBER 3"/>
    <property type="match status" value="1"/>
</dbReference>
<dbReference type="PANTHER" id="PTHR12156:SF5">
    <property type="entry name" value="FI18040P1"/>
    <property type="match status" value="1"/>
</dbReference>
<name>A0ABM0LTW9_SACKO</name>
<dbReference type="PROSITE" id="PS50003">
    <property type="entry name" value="PH_DOMAIN"/>
    <property type="match status" value="1"/>
</dbReference>
<accession>A0ABM0LTW9</accession>
<protein>
    <submittedName>
        <fullName evidence="4">Pleckstrin homology-like domain family B member 1-like</fullName>
    </submittedName>
</protein>
<feature type="region of interest" description="Disordered" evidence="1">
    <location>
        <begin position="167"/>
        <end position="191"/>
    </location>
</feature>
<feature type="region of interest" description="Disordered" evidence="1">
    <location>
        <begin position="1"/>
        <end position="22"/>
    </location>
</feature>
<proteinExistence type="predicted"/>
<dbReference type="RefSeq" id="XP_006811210.1">
    <property type="nucleotide sequence ID" value="XM_006811147.1"/>
</dbReference>
<sequence length="369" mass="43117">MSSSLKREMCIGDESSLPRKASTTWSEIERHRKLHLEQTGDLVIEEQKRRLLELKHKAANEVKEEWERKRSATLPSNTANISVYNSSDTGSISSFESIEGMLDSSGRIPSSPHRIPRTYSDSTSSRSSGYPQSPKSPRSPIRTKEEEMKQLAEMEIVLQAAQAEKQAMKQEQQRESELKELGEERKKREELERKLKEETLKREKIIEEEVKLREKERAKHSQQSRPMTRYLPNCNANLDLCQHIESAGHSVDTCKDIILTKTSCRGYMIKMGGRIKTWKKRWFVFDRIKRSLLYYRNEKNENKPLGGMYFQAIQEVYYDHLRPYKSPNPDLTFCVKTFERVYYMVSPSPEAMRIWMDVVLTGAEGYQQF</sequence>
<dbReference type="InterPro" id="IPR052212">
    <property type="entry name" value="PH-like_domain"/>
</dbReference>
<feature type="compositionally biased region" description="Basic and acidic residues" evidence="1">
    <location>
        <begin position="1"/>
        <end position="10"/>
    </location>
</feature>
<dbReference type="GeneID" id="100368104"/>
<organism evidence="3 4">
    <name type="scientific">Saccoglossus kowalevskii</name>
    <name type="common">Acorn worm</name>
    <dbReference type="NCBI Taxonomy" id="10224"/>
    <lineage>
        <taxon>Eukaryota</taxon>
        <taxon>Metazoa</taxon>
        <taxon>Hemichordata</taxon>
        <taxon>Enteropneusta</taxon>
        <taxon>Harrimaniidae</taxon>
        <taxon>Saccoglossus</taxon>
    </lineage>
</organism>
<dbReference type="InterPro" id="IPR001849">
    <property type="entry name" value="PH_domain"/>
</dbReference>
<dbReference type="Pfam" id="PF00169">
    <property type="entry name" value="PH"/>
    <property type="match status" value="1"/>
</dbReference>
<reference evidence="4" key="1">
    <citation type="submission" date="2025-08" db="UniProtKB">
        <authorList>
            <consortium name="RefSeq"/>
        </authorList>
    </citation>
    <scope>IDENTIFICATION</scope>
    <source>
        <tissue evidence="4">Testes</tissue>
    </source>
</reference>
<feature type="compositionally biased region" description="Polar residues" evidence="1">
    <location>
        <begin position="73"/>
        <end position="96"/>
    </location>
</feature>
<evidence type="ECO:0000256" key="1">
    <source>
        <dbReference type="SAM" id="MobiDB-lite"/>
    </source>
</evidence>
<dbReference type="InterPro" id="IPR011993">
    <property type="entry name" value="PH-like_dom_sf"/>
</dbReference>
<evidence type="ECO:0000313" key="3">
    <source>
        <dbReference type="Proteomes" id="UP000694865"/>
    </source>
</evidence>
<evidence type="ECO:0000313" key="4">
    <source>
        <dbReference type="RefSeq" id="XP_006811210.1"/>
    </source>
</evidence>
<feature type="region of interest" description="Disordered" evidence="1">
    <location>
        <begin position="64"/>
        <end position="142"/>
    </location>
</feature>
<keyword evidence="3" id="KW-1185">Reference proteome</keyword>